<feature type="transmembrane region" description="Helical" evidence="2">
    <location>
        <begin position="116"/>
        <end position="139"/>
    </location>
</feature>
<organism evidence="3 4">
    <name type="scientific">Capronia epimyces CBS 606.96</name>
    <dbReference type="NCBI Taxonomy" id="1182542"/>
    <lineage>
        <taxon>Eukaryota</taxon>
        <taxon>Fungi</taxon>
        <taxon>Dikarya</taxon>
        <taxon>Ascomycota</taxon>
        <taxon>Pezizomycotina</taxon>
        <taxon>Eurotiomycetes</taxon>
        <taxon>Chaetothyriomycetidae</taxon>
        <taxon>Chaetothyriales</taxon>
        <taxon>Herpotrichiellaceae</taxon>
        <taxon>Capronia</taxon>
    </lineage>
</organism>
<dbReference type="EMBL" id="AMGY01000011">
    <property type="protein sequence ID" value="EXJ77095.1"/>
    <property type="molecule type" value="Genomic_DNA"/>
</dbReference>
<accession>W9XIB9</accession>
<dbReference type="InterPro" id="IPR021840">
    <property type="entry name" value="DUF3433"/>
</dbReference>
<feature type="transmembrane region" description="Helical" evidence="2">
    <location>
        <begin position="594"/>
        <end position="615"/>
    </location>
</feature>
<reference evidence="3 4" key="1">
    <citation type="submission" date="2013-03" db="EMBL/GenBank/DDBJ databases">
        <title>The Genome Sequence of Capronia epimyces CBS 606.96.</title>
        <authorList>
            <consortium name="The Broad Institute Genomics Platform"/>
            <person name="Cuomo C."/>
            <person name="de Hoog S."/>
            <person name="Gorbushina A."/>
            <person name="Walker B."/>
            <person name="Young S.K."/>
            <person name="Zeng Q."/>
            <person name="Gargeya S."/>
            <person name="Fitzgerald M."/>
            <person name="Haas B."/>
            <person name="Abouelleil A."/>
            <person name="Allen A.W."/>
            <person name="Alvarado L."/>
            <person name="Arachchi H.M."/>
            <person name="Berlin A.M."/>
            <person name="Chapman S.B."/>
            <person name="Gainer-Dewar J."/>
            <person name="Goldberg J."/>
            <person name="Griggs A."/>
            <person name="Gujja S."/>
            <person name="Hansen M."/>
            <person name="Howarth C."/>
            <person name="Imamovic A."/>
            <person name="Ireland A."/>
            <person name="Larimer J."/>
            <person name="McCowan C."/>
            <person name="Murphy C."/>
            <person name="Pearson M."/>
            <person name="Poon T.W."/>
            <person name="Priest M."/>
            <person name="Roberts A."/>
            <person name="Saif S."/>
            <person name="Shea T."/>
            <person name="Sisk P."/>
            <person name="Sykes S."/>
            <person name="Wortman J."/>
            <person name="Nusbaum C."/>
            <person name="Birren B."/>
        </authorList>
    </citation>
    <scope>NUCLEOTIDE SEQUENCE [LARGE SCALE GENOMIC DNA]</scope>
    <source>
        <strain evidence="3 4">CBS 606.96</strain>
    </source>
</reference>
<gene>
    <name evidence="3" type="ORF">A1O3_10253</name>
</gene>
<sequence>MSQQGYQLSASDEDGLPLRPIHPRNPVSSSYTPLLSQEEESSPFQPQASPILEATEPTLAHDHTSPTPPKQPHSQYATLQTVDIEDRTSNNPQQPTLSTGFPRTPLWKPVSLRWPVLLSTLVVALVLGLVVVFLLAYSVVHDGLGHDDGSSAILFGWRFTPTLVTVLYAILTTITLHDAARTESLARMSHVSGASSTSSLFKNPGQWWSIIADSLRKRENHGHLNYFLLATVLVHVIGSLLINPLSSALLQSQPVELVSRVPFTRYAVSSDDAISMAADDLVYFRTIGNILQNLTTSAWLTDKYAIVPFSPSSVTLDLGIAGTEKAQQWQANTTVLSVGLDCQAMQVQKAVWVENVTEDGSTSPHQYNSLLLTDNEGCEAGINGFSQYMTFYGGGSWFAPPRVVLPIWDDNSSGQYYNATPQCDDRQVVLSTNGTWSGDTSDSWNKYFKAAAWSCKTSFYAADMLVTATTGPSGTTLDVDDAVFNARRSLLPATSLDQDRFEDAFLNLNWTSMIYTPNTNSLPSFGGVSALLAAMYDFNPGSMMDTGSVGESARRIKQRFLGEMMIANIAENGPVVHTGQVIESPRRVVVNLPIAISLAVLFLVSAGLMAVVLFLSGRRPLQLHNDPASVAAVVKLIEGNSVIRDCFKARDDGNGALSDWKLDHTTHFLRDGLIRSVKTVDEEPAPVPTQTDTHQDWRPFVVRRLAGLLLLSLLTVVFAAILVLFVLAHTAGLYESAFTYQTDLLPSSSDLFTFAPYSIVPTLLAVVISLWWDDLDGAFRRLQPYVTMAHKAVPAAPNIGLSYLATHPVGSVVKAVRNGHLLVALVSAGAILTQVFTVSMSALWQRADGSRTGEMNLIRNWEPRTQPFVYVYSVGSSMGGGDPEGQDILSDFYGHLSTNWLYSATLQLAYNGSEPAWSMDGWSFVPVDLSSITESQMYTNTPTTNSSSTSGNSTLGKSVNITIITPALRATADCSSIESTTNLSSWTTDWDLTDPGIWNVSLNPTTLTKGYEVNGQFELNREANFSTTPILSRERTILCCANASSQARDSAAIGYWSNNYPQDLVYDFESSTGLYPRNFTMKWIRGTADQHFYSMNSSYARGYGEADDFRHLIWKEAPRMSALNCQPRIEWSNASVTVDMATGRVWKYSIIDAPETVDWPWSDAYLTHNYSQPGDGTESGVIHDQVTVSYGVLFQDALMFAADLQKLWPSGGSTTSHVEDLDDKNFNFRLPPQGLNTDLMSYSMYQLAQGDLEVLMDPTQMARLGQRVLSTFFQHFISSNVSASGGWGFQQIGATLPGDLGQIIDDGSGASNHQDQNSSLTTDTNAPAHVDIAVEVLQMSPVAAYISLIILFILALVTMLVYCVGYRHLRKLRYDFDNLANVISVVYDSPKLQRWIQQHPDPKEWTRRSGPGPMPRVQLGPFKGSGGREVWGIEIVDDDDDYDDDEREA</sequence>
<dbReference type="GeneID" id="19174333"/>
<dbReference type="HOGENOM" id="CLU_003476_0_0_1"/>
<keyword evidence="2" id="KW-0472">Membrane</keyword>
<comment type="caution">
    <text evidence="3">The sequence shown here is derived from an EMBL/GenBank/DDBJ whole genome shotgun (WGS) entry which is preliminary data.</text>
</comment>
<evidence type="ECO:0000256" key="1">
    <source>
        <dbReference type="SAM" id="MobiDB-lite"/>
    </source>
</evidence>
<keyword evidence="2" id="KW-0812">Transmembrane</keyword>
<feature type="transmembrane region" description="Helical" evidence="2">
    <location>
        <begin position="224"/>
        <end position="242"/>
    </location>
</feature>
<feature type="compositionally biased region" description="Polar residues" evidence="1">
    <location>
        <begin position="26"/>
        <end position="35"/>
    </location>
</feature>
<keyword evidence="2" id="KW-1133">Transmembrane helix</keyword>
<dbReference type="PANTHER" id="PTHR37544">
    <property type="entry name" value="SPRAY-RELATED"/>
    <property type="match status" value="1"/>
</dbReference>
<feature type="transmembrane region" description="Helical" evidence="2">
    <location>
        <begin position="708"/>
        <end position="734"/>
    </location>
</feature>
<dbReference type="RefSeq" id="XP_007738533.1">
    <property type="nucleotide sequence ID" value="XM_007740343.1"/>
</dbReference>
<feature type="transmembrane region" description="Helical" evidence="2">
    <location>
        <begin position="754"/>
        <end position="772"/>
    </location>
</feature>
<protein>
    <submittedName>
        <fullName evidence="3">Uncharacterized protein</fullName>
    </submittedName>
</protein>
<dbReference type="Pfam" id="PF11915">
    <property type="entry name" value="DUF3433"/>
    <property type="match status" value="2"/>
</dbReference>
<feature type="region of interest" description="Disordered" evidence="1">
    <location>
        <begin position="1400"/>
        <end position="1425"/>
    </location>
</feature>
<keyword evidence="4" id="KW-1185">Reference proteome</keyword>
<dbReference type="PANTHER" id="PTHR37544:SF3">
    <property type="entry name" value="SPRAY"/>
    <property type="match status" value="1"/>
</dbReference>
<feature type="transmembrane region" description="Helical" evidence="2">
    <location>
        <begin position="821"/>
        <end position="844"/>
    </location>
</feature>
<name>W9XIB9_9EURO</name>
<proteinExistence type="predicted"/>
<evidence type="ECO:0000256" key="2">
    <source>
        <dbReference type="SAM" id="Phobius"/>
    </source>
</evidence>
<feature type="transmembrane region" description="Helical" evidence="2">
    <location>
        <begin position="1342"/>
        <end position="1364"/>
    </location>
</feature>
<evidence type="ECO:0000313" key="3">
    <source>
        <dbReference type="EMBL" id="EXJ77095.1"/>
    </source>
</evidence>
<feature type="transmembrane region" description="Helical" evidence="2">
    <location>
        <begin position="159"/>
        <end position="180"/>
    </location>
</feature>
<dbReference type="OrthoDB" id="3248909at2759"/>
<feature type="compositionally biased region" description="Polar residues" evidence="1">
    <location>
        <begin position="1"/>
        <end position="10"/>
    </location>
</feature>
<dbReference type="Proteomes" id="UP000019478">
    <property type="component" value="Unassembled WGS sequence"/>
</dbReference>
<evidence type="ECO:0000313" key="4">
    <source>
        <dbReference type="Proteomes" id="UP000019478"/>
    </source>
</evidence>
<dbReference type="eggNOG" id="ENOG502SHDK">
    <property type="taxonomic scope" value="Eukaryota"/>
</dbReference>
<feature type="region of interest" description="Disordered" evidence="1">
    <location>
        <begin position="1"/>
        <end position="75"/>
    </location>
</feature>